<sequence length="531" mass="57701">MSSLLENPLQAVLYLKELTTIVQNQQGLIQTQRRRIDTLERKLKELAGENRRLHDATHRHPSRPHPPPRTSSALASRDGTPPPLRTPATPTERHSPQDMQLVPAVPSGASMDSSAEDTDAHTRCRSLVPQMSTALCRTGPRSSESQTVLHQFCCPAPEAPESDPIGCSRSSVHPVEGEAEKDKKDAAQLSPTSCTHTPDYELSPDLKQKQIEDLEQKYGGALISRRAACKIQTAFRQYQLSKNFQKIRNSVLESGIPRRMSVRRVRVQRDGFSAERALMEGCSLMGIPLTHSSSLPTGAANTLTNLEDTFSEQVQSLARSIDEALSNWTSVRDGEGVGTSVTTPPGPVTEGLLMDPTTLQEATHNACAENIPRSASKLMMAFRDVTVQIDNHNFRLSSSVLESVSLGNGISKETATEPQAGVQSGGQSESSTTAESEFPAPPPSEEIALDQQPTGDEAESAQSAWEKPLTNQSASENSSEPISSSSTSTSACENMIMTLPRTHCPDTHCGTLSTDVARKRLYRIGLNLFNM</sequence>
<protein>
    <submittedName>
        <fullName evidence="1">Uncharacterized protein</fullName>
    </submittedName>
</protein>
<dbReference type="EMBL" id="CM040459">
    <property type="protein sequence ID" value="MCI4379480.1"/>
    <property type="molecule type" value="Genomic_DNA"/>
</dbReference>
<name>A0ACC5WLE5_PANGG</name>
<keyword evidence="2" id="KW-1185">Reference proteome</keyword>
<proteinExistence type="predicted"/>
<accession>A0ACC5WLE5</accession>
<gene>
    <name evidence="1" type="ORF">PGIGA_G00228890</name>
</gene>
<dbReference type="Proteomes" id="UP000829447">
    <property type="component" value="Linkage Group LG6"/>
</dbReference>
<evidence type="ECO:0000313" key="1">
    <source>
        <dbReference type="EMBL" id="MCI4379480.1"/>
    </source>
</evidence>
<comment type="caution">
    <text evidence="1">The sequence shown here is derived from an EMBL/GenBank/DDBJ whole genome shotgun (WGS) entry which is preliminary data.</text>
</comment>
<organism evidence="1 2">
    <name type="scientific">Pangasianodon gigas</name>
    <name type="common">Mekong giant catfish</name>
    <name type="synonym">Pangasius gigas</name>
    <dbReference type="NCBI Taxonomy" id="30993"/>
    <lineage>
        <taxon>Eukaryota</taxon>
        <taxon>Metazoa</taxon>
        <taxon>Chordata</taxon>
        <taxon>Craniata</taxon>
        <taxon>Vertebrata</taxon>
        <taxon>Euteleostomi</taxon>
        <taxon>Actinopterygii</taxon>
        <taxon>Neopterygii</taxon>
        <taxon>Teleostei</taxon>
        <taxon>Ostariophysi</taxon>
        <taxon>Siluriformes</taxon>
        <taxon>Pangasiidae</taxon>
        <taxon>Pangasianodon</taxon>
    </lineage>
</organism>
<reference evidence="1 2" key="1">
    <citation type="journal article" date="2022" name="bioRxiv">
        <title>An ancient truncated duplication of the anti-Mullerian hormone receptor type 2 gene is a potential conserved master sex determinant in the Pangasiidae catfish family.</title>
        <authorList>
            <person name="Wen M."/>
            <person name="Pan Q."/>
            <person name="Jouanno E."/>
            <person name="Montfort J."/>
            <person name="Zahm M."/>
            <person name="Cabau C."/>
            <person name="Klopp C."/>
            <person name="Iampietro C."/>
            <person name="Roques C."/>
            <person name="Bouchez O."/>
            <person name="Castinel A."/>
            <person name="Donnadieu C."/>
            <person name="Parrinello H."/>
            <person name="Poncet C."/>
            <person name="Belmonte E."/>
            <person name="Gautier V."/>
            <person name="Avarre J.-C."/>
            <person name="Dugue R."/>
            <person name="Gustiano R."/>
            <person name="Ha T.T.T."/>
            <person name="Campet M."/>
            <person name="Sriphairoj K."/>
            <person name="Ribolli J."/>
            <person name="de Almeida F.L."/>
            <person name="Desvignes T."/>
            <person name="Postlethwait J.H."/>
            <person name="Bucao C.F."/>
            <person name="Robinson-Rechavi M."/>
            <person name="Bobe J."/>
            <person name="Herpin A."/>
            <person name="Guiguen Y."/>
        </authorList>
    </citation>
    <scope>NUCLEOTIDE SEQUENCE [LARGE SCALE GENOMIC DNA]</scope>
    <source>
        <strain evidence="1">YG-Dec2019</strain>
    </source>
</reference>
<evidence type="ECO:0000313" key="2">
    <source>
        <dbReference type="Proteomes" id="UP000829447"/>
    </source>
</evidence>